<dbReference type="InterPro" id="IPR013029">
    <property type="entry name" value="YchF_C"/>
</dbReference>
<reference evidence="9 10" key="1">
    <citation type="journal article" date="2016" name="Nat. Commun.">
        <title>Thousands of microbial genomes shed light on interconnected biogeochemical processes in an aquifer system.</title>
        <authorList>
            <person name="Anantharaman K."/>
            <person name="Brown C.T."/>
            <person name="Hug L.A."/>
            <person name="Sharon I."/>
            <person name="Castelle C.J."/>
            <person name="Probst A.J."/>
            <person name="Thomas B.C."/>
            <person name="Singh A."/>
            <person name="Wilkins M.J."/>
            <person name="Karaoz U."/>
            <person name="Brodie E.L."/>
            <person name="Williams K.H."/>
            <person name="Hubbard S.S."/>
            <person name="Banfield J.F."/>
        </authorList>
    </citation>
    <scope>NUCLEOTIDE SEQUENCE [LARGE SCALE GENOMIC DNA]</scope>
</reference>
<comment type="cofactor">
    <cofactor evidence="1">
        <name>Mg(2+)</name>
        <dbReference type="ChEBI" id="CHEBI:18420"/>
    </cofactor>
</comment>
<evidence type="ECO:0000313" key="9">
    <source>
        <dbReference type="EMBL" id="OGZ31944.1"/>
    </source>
</evidence>
<dbReference type="Pfam" id="PF06071">
    <property type="entry name" value="YchF-GTPase_C"/>
    <property type="match status" value="1"/>
</dbReference>
<dbReference type="PIRSF" id="PIRSF006641">
    <property type="entry name" value="CHP00092"/>
    <property type="match status" value="1"/>
</dbReference>
<dbReference type="SUPFAM" id="SSF52540">
    <property type="entry name" value="P-loop containing nucleoside triphosphate hydrolases"/>
    <property type="match status" value="1"/>
</dbReference>
<dbReference type="STRING" id="1801726.A3H02_00465"/>
<dbReference type="InterPro" id="IPR006073">
    <property type="entry name" value="GTP-bd"/>
</dbReference>
<evidence type="ECO:0000256" key="3">
    <source>
        <dbReference type="ARBA" id="ARBA00022741"/>
    </source>
</evidence>
<dbReference type="Gene3D" id="3.10.20.30">
    <property type="match status" value="1"/>
</dbReference>
<dbReference type="CDD" id="cd04867">
    <property type="entry name" value="TGS_YchF_OLA1"/>
    <property type="match status" value="1"/>
</dbReference>
<dbReference type="PROSITE" id="PS51880">
    <property type="entry name" value="TGS"/>
    <property type="match status" value="1"/>
</dbReference>
<dbReference type="EMBL" id="MHMS01000018">
    <property type="protein sequence ID" value="OGZ31944.1"/>
    <property type="molecule type" value="Genomic_DNA"/>
</dbReference>
<evidence type="ECO:0000256" key="1">
    <source>
        <dbReference type="ARBA" id="ARBA00001946"/>
    </source>
</evidence>
<dbReference type="PANTHER" id="PTHR23305">
    <property type="entry name" value="OBG GTPASE FAMILY"/>
    <property type="match status" value="1"/>
</dbReference>
<keyword evidence="4 6" id="KW-0067">ATP-binding</keyword>
<dbReference type="GO" id="GO:0046872">
    <property type="term" value="F:metal ion binding"/>
    <property type="evidence" value="ECO:0007669"/>
    <property type="project" value="UniProtKB-KW"/>
</dbReference>
<keyword evidence="2" id="KW-0479">Metal-binding</keyword>
<dbReference type="AlphaFoldDB" id="A0A1G2F1I7"/>
<dbReference type="InterPro" id="IPR004095">
    <property type="entry name" value="TGS"/>
</dbReference>
<name>A0A1G2F1I7_9BACT</name>
<dbReference type="InterPro" id="IPR031167">
    <property type="entry name" value="G_OBG"/>
</dbReference>
<sequence>MSYSLSIGIVGLPNVGKSTLFSAITKKQVDCANYPFCTIDPNVGVVAIPDERVDKLAEMARSAKKIYATVEFVDIAGLVKGAAQGEGLGNKFLANIRETDAIVYVLRAFNNSDIINTQGKIDPLSDKEILDAELALKDLETIDKRIDGLQKEIKLGKKDAARESEALKKAKEFLLSGKILAEQNWSEEEKKILKNCQFLTLKERVYLLNGKDGEIAPDLIALFRKNNWEFLVMDIAAEFDSAGFNPDERESLGLPKESRLDSLIKKSYEILGLITFLTTGEDETRAWTIKKGIKAPQAAGVIHSDFEKNFIKAEVINWRDLLNVEGWSKAREKGLLRTEGKDYIVQDGDVIEIKHGA</sequence>
<gene>
    <name evidence="6" type="primary">ychF</name>
    <name evidence="9" type="ORF">A3H02_00465</name>
</gene>
<dbReference type="PROSITE" id="PS51710">
    <property type="entry name" value="G_OBG"/>
    <property type="match status" value="1"/>
</dbReference>
<evidence type="ECO:0000259" key="7">
    <source>
        <dbReference type="PROSITE" id="PS51710"/>
    </source>
</evidence>
<dbReference type="Gene3D" id="1.10.150.300">
    <property type="entry name" value="TGS-like domain"/>
    <property type="match status" value="1"/>
</dbReference>
<dbReference type="HAMAP" id="MF_00944">
    <property type="entry name" value="YchF_OLA1_ATPase"/>
    <property type="match status" value="1"/>
</dbReference>
<proteinExistence type="inferred from homology"/>
<evidence type="ECO:0000313" key="10">
    <source>
        <dbReference type="Proteomes" id="UP000176787"/>
    </source>
</evidence>
<feature type="binding site" evidence="6">
    <location>
        <begin position="14"/>
        <end position="19"/>
    </location>
    <ligand>
        <name>ATP</name>
        <dbReference type="ChEBI" id="CHEBI:30616"/>
    </ligand>
</feature>
<feature type="domain" description="OBG-type G" evidence="7">
    <location>
        <begin position="5"/>
        <end position="253"/>
    </location>
</feature>
<comment type="function">
    <text evidence="6">ATPase that binds to both the 70S ribosome and the 50S ribosomal subunit in a nucleotide-independent manner.</text>
</comment>
<evidence type="ECO:0000256" key="4">
    <source>
        <dbReference type="ARBA" id="ARBA00022840"/>
    </source>
</evidence>
<dbReference type="GO" id="GO:0005525">
    <property type="term" value="F:GTP binding"/>
    <property type="evidence" value="ECO:0007669"/>
    <property type="project" value="InterPro"/>
</dbReference>
<evidence type="ECO:0000256" key="5">
    <source>
        <dbReference type="ARBA" id="ARBA00022842"/>
    </source>
</evidence>
<dbReference type="PRINTS" id="PR00326">
    <property type="entry name" value="GTP1OBG"/>
</dbReference>
<evidence type="ECO:0000256" key="2">
    <source>
        <dbReference type="ARBA" id="ARBA00022723"/>
    </source>
</evidence>
<dbReference type="GO" id="GO:0016887">
    <property type="term" value="F:ATP hydrolysis activity"/>
    <property type="evidence" value="ECO:0007669"/>
    <property type="project" value="UniProtKB-UniRule"/>
</dbReference>
<dbReference type="GO" id="GO:0005737">
    <property type="term" value="C:cytoplasm"/>
    <property type="evidence" value="ECO:0007669"/>
    <property type="project" value="TreeGrafter"/>
</dbReference>
<dbReference type="Pfam" id="PF01926">
    <property type="entry name" value="MMR_HSR1"/>
    <property type="match status" value="1"/>
</dbReference>
<dbReference type="InterPro" id="IPR023192">
    <property type="entry name" value="TGS-like_dom_sf"/>
</dbReference>
<dbReference type="Proteomes" id="UP000176787">
    <property type="component" value="Unassembled WGS sequence"/>
</dbReference>
<feature type="domain" description="TGS" evidence="8">
    <location>
        <begin position="272"/>
        <end position="355"/>
    </location>
</feature>
<evidence type="ECO:0000259" key="8">
    <source>
        <dbReference type="PROSITE" id="PS51880"/>
    </source>
</evidence>
<dbReference type="SUPFAM" id="SSF81271">
    <property type="entry name" value="TGS-like"/>
    <property type="match status" value="1"/>
</dbReference>
<dbReference type="InterPro" id="IPR027417">
    <property type="entry name" value="P-loop_NTPase"/>
</dbReference>
<keyword evidence="5" id="KW-0460">Magnesium</keyword>
<dbReference type="GO" id="GO:0005524">
    <property type="term" value="F:ATP binding"/>
    <property type="evidence" value="ECO:0007669"/>
    <property type="project" value="UniProtKB-UniRule"/>
</dbReference>
<dbReference type="InterPro" id="IPR004396">
    <property type="entry name" value="ATPase_YchF/OLA1"/>
</dbReference>
<dbReference type="InterPro" id="IPR012675">
    <property type="entry name" value="Beta-grasp_dom_sf"/>
</dbReference>
<dbReference type="Gene3D" id="3.40.50.300">
    <property type="entry name" value="P-loop containing nucleotide triphosphate hydrolases"/>
    <property type="match status" value="1"/>
</dbReference>
<organism evidence="9 10">
    <name type="scientific">Candidatus Niyogibacteria bacterium RIFCSPLOWO2_12_FULL_41_13</name>
    <dbReference type="NCBI Taxonomy" id="1801726"/>
    <lineage>
        <taxon>Bacteria</taxon>
        <taxon>Candidatus Niyogiibacteriota</taxon>
    </lineage>
</organism>
<comment type="similarity">
    <text evidence="6">Belongs to the TRAFAC class OBG-HflX-like GTPase superfamily. OBG GTPase family. YchF/OLA1 subfamily.</text>
</comment>
<evidence type="ECO:0000256" key="6">
    <source>
        <dbReference type="HAMAP-Rule" id="MF_00944"/>
    </source>
</evidence>
<dbReference type="GO" id="GO:0043023">
    <property type="term" value="F:ribosomal large subunit binding"/>
    <property type="evidence" value="ECO:0007669"/>
    <property type="project" value="UniProtKB-UniRule"/>
</dbReference>
<dbReference type="PANTHER" id="PTHR23305:SF18">
    <property type="entry name" value="OBG-TYPE G DOMAIN-CONTAINING PROTEIN"/>
    <property type="match status" value="1"/>
</dbReference>
<dbReference type="NCBIfam" id="TIGR00092">
    <property type="entry name" value="redox-regulated ATPase YchF"/>
    <property type="match status" value="1"/>
</dbReference>
<accession>A0A1G2F1I7</accession>
<dbReference type="CDD" id="cd01900">
    <property type="entry name" value="YchF"/>
    <property type="match status" value="1"/>
</dbReference>
<dbReference type="FunFam" id="3.10.20.30:FF:000001">
    <property type="entry name" value="Ribosome-binding ATPase YchF"/>
    <property type="match status" value="1"/>
</dbReference>
<keyword evidence="3 6" id="KW-0547">Nucleotide-binding</keyword>
<comment type="caution">
    <text evidence="9">The sequence shown here is derived from an EMBL/GenBank/DDBJ whole genome shotgun (WGS) entry which is preliminary data.</text>
</comment>
<dbReference type="InterPro" id="IPR041706">
    <property type="entry name" value="YchF_N"/>
</dbReference>
<protein>
    <recommendedName>
        <fullName evidence="6">Ribosome-binding ATPase YchF</fullName>
    </recommendedName>
</protein>
<dbReference type="InterPro" id="IPR012676">
    <property type="entry name" value="TGS-like"/>
</dbReference>
<dbReference type="FunFam" id="1.10.150.300:FF:000001">
    <property type="entry name" value="Ribosome-binding ATPase YchF"/>
    <property type="match status" value="1"/>
</dbReference>